<name>A0A6M2FC12_9ROSI</name>
<feature type="domain" description="OTU" evidence="1">
    <location>
        <begin position="98"/>
        <end position="281"/>
    </location>
</feature>
<dbReference type="EMBL" id="GILB01013583">
    <property type="protein sequence ID" value="NUU93916.1"/>
    <property type="molecule type" value="Transcribed_RNA"/>
</dbReference>
<dbReference type="PANTHER" id="PTHR36068:SF1">
    <property type="entry name" value="OS01G0102500 PROTEIN"/>
    <property type="match status" value="1"/>
</dbReference>
<organism evidence="2">
    <name type="scientific">Populus davidiana</name>
    <dbReference type="NCBI Taxonomy" id="266767"/>
    <lineage>
        <taxon>Eukaryota</taxon>
        <taxon>Viridiplantae</taxon>
        <taxon>Streptophyta</taxon>
        <taxon>Embryophyta</taxon>
        <taxon>Tracheophyta</taxon>
        <taxon>Spermatophyta</taxon>
        <taxon>Magnoliopsida</taxon>
        <taxon>eudicotyledons</taxon>
        <taxon>Gunneridae</taxon>
        <taxon>Pentapetalae</taxon>
        <taxon>rosids</taxon>
        <taxon>fabids</taxon>
        <taxon>Malpighiales</taxon>
        <taxon>Salicaceae</taxon>
        <taxon>Saliceae</taxon>
        <taxon>Populus</taxon>
    </lineage>
</organism>
<dbReference type="AlphaFoldDB" id="A0A6M2FC12"/>
<reference evidence="2" key="1">
    <citation type="submission" date="2020-03" db="EMBL/GenBank/DDBJ databases">
        <authorList>
            <person name="Zhang R."/>
        </authorList>
    </citation>
    <scope>NUCLEOTIDE SEQUENCE</scope>
</reference>
<dbReference type="PANTHER" id="PTHR36068">
    <property type="entry name" value="OS01G0102500 PROTEIN"/>
    <property type="match status" value="1"/>
</dbReference>
<proteinExistence type="predicted"/>
<dbReference type="Pfam" id="PF02338">
    <property type="entry name" value="OTU"/>
    <property type="match status" value="1"/>
</dbReference>
<evidence type="ECO:0000313" key="2">
    <source>
        <dbReference type="EMBL" id="NUU93916.1"/>
    </source>
</evidence>
<dbReference type="InterPro" id="IPR003323">
    <property type="entry name" value="OTU_dom"/>
</dbReference>
<protein>
    <recommendedName>
        <fullName evidence="1">OTU domain-containing protein</fullName>
    </recommendedName>
</protein>
<sequence>MGKLLCDSTTTVAETTFQTPTSPIVHWRDDPKVTVDHSEQTLTISEQTTWEDVIGLEDQQRRHLQRLQSKGVLWKHPKNDESYPVVVFKLSHGGDVSADGNCLFTASQRAMVASEMDARELRRRTARRFVEDFGSVSGEEREAINNAIKHMYSPDLKNGWGIHVVQEVKLLAKKEDRVALDSAIDELVLLGMQREMAAESIYKERCVAVNDGPSWAKYMSISGSHDDEYDIITLQYTEEGLLYIDENRKGHAAAFGDDIAIECLATEFKREIYVVQAHGSDGMVDEENCVFFLPHRPRSPRTEICEPPFFLFMKGTGWCGAGADHYEPLIAQPSSLVSQEKVAFVLRGN</sequence>
<dbReference type="Gene3D" id="3.90.70.80">
    <property type="match status" value="1"/>
</dbReference>
<evidence type="ECO:0000259" key="1">
    <source>
        <dbReference type="Pfam" id="PF02338"/>
    </source>
</evidence>
<accession>A0A6M2FC12</accession>